<accession>A0A3D8SRJ0</accession>
<keyword evidence="6" id="KW-1185">Reference proteome</keyword>
<dbReference type="Pfam" id="PF11954">
    <property type="entry name" value="DUF3471"/>
    <property type="match status" value="1"/>
</dbReference>
<keyword evidence="2" id="KW-0732">Signal</keyword>
<dbReference type="STRING" id="1849047.A0A3D8SRJ0"/>
<dbReference type="PANTHER" id="PTHR46825">
    <property type="entry name" value="D-ALANYL-D-ALANINE-CARBOXYPEPTIDASE/ENDOPEPTIDASE AMPH"/>
    <property type="match status" value="1"/>
</dbReference>
<dbReference type="OrthoDB" id="5946976at2759"/>
<evidence type="ECO:0000313" key="5">
    <source>
        <dbReference type="EMBL" id="RDW88912.1"/>
    </source>
</evidence>
<reference evidence="5 6" key="1">
    <citation type="journal article" date="2018" name="IMA Fungus">
        <title>IMA Genome-F 9: Draft genome sequence of Annulohypoxylon stygium, Aspergillus mulundensis, Berkeleyomyces basicola (syn. Thielaviopsis basicola), Ceratocystis smalleyi, two Cercospora beticola strains, Coleophoma cylindrospora, Fusarium fracticaudum, Phialophora cf. hyalina, and Morchella septimelata.</title>
        <authorList>
            <person name="Wingfield B.D."/>
            <person name="Bills G.F."/>
            <person name="Dong Y."/>
            <person name="Huang W."/>
            <person name="Nel W.J."/>
            <person name="Swalarsk-Parry B.S."/>
            <person name="Vaghefi N."/>
            <person name="Wilken P.M."/>
            <person name="An Z."/>
            <person name="de Beer Z.W."/>
            <person name="De Vos L."/>
            <person name="Chen L."/>
            <person name="Duong T.A."/>
            <person name="Gao Y."/>
            <person name="Hammerbacher A."/>
            <person name="Kikkert J.R."/>
            <person name="Li Y."/>
            <person name="Li H."/>
            <person name="Li K."/>
            <person name="Li Q."/>
            <person name="Liu X."/>
            <person name="Ma X."/>
            <person name="Naidoo K."/>
            <person name="Pethybridge S.J."/>
            <person name="Sun J."/>
            <person name="Steenkamp E.T."/>
            <person name="van der Nest M.A."/>
            <person name="van Wyk S."/>
            <person name="Wingfield M.J."/>
            <person name="Xiong C."/>
            <person name="Yue Q."/>
            <person name="Zhang X."/>
        </authorList>
    </citation>
    <scope>NUCLEOTIDE SEQUENCE [LARGE SCALE GENOMIC DNA]</scope>
    <source>
        <strain evidence="5 6">BP6252</strain>
    </source>
</reference>
<dbReference type="Proteomes" id="UP000256645">
    <property type="component" value="Unassembled WGS sequence"/>
</dbReference>
<proteinExistence type="inferred from homology"/>
<evidence type="ECO:0000256" key="1">
    <source>
        <dbReference type="ARBA" id="ARBA00038215"/>
    </source>
</evidence>
<dbReference type="InterPro" id="IPR012338">
    <property type="entry name" value="Beta-lactam/transpept-like"/>
</dbReference>
<feature type="domain" description="Peptidase S12 Pab87-related C-terminal" evidence="4">
    <location>
        <begin position="429"/>
        <end position="533"/>
    </location>
</feature>
<feature type="signal peptide" evidence="2">
    <location>
        <begin position="1"/>
        <end position="23"/>
    </location>
</feature>
<feature type="chain" id="PRO_5017686344" description="Beta-lactamase-related domain-containing protein" evidence="2">
    <location>
        <begin position="24"/>
        <end position="534"/>
    </location>
</feature>
<dbReference type="InterPro" id="IPR050491">
    <property type="entry name" value="AmpC-like"/>
</dbReference>
<gene>
    <name evidence="5" type="ORF">BP6252_00944</name>
</gene>
<dbReference type="InterPro" id="IPR021860">
    <property type="entry name" value="Peptidase_S12_Pab87-rel_C"/>
</dbReference>
<evidence type="ECO:0000313" key="6">
    <source>
        <dbReference type="Proteomes" id="UP000256645"/>
    </source>
</evidence>
<organism evidence="5 6">
    <name type="scientific">Coleophoma cylindrospora</name>
    <dbReference type="NCBI Taxonomy" id="1849047"/>
    <lineage>
        <taxon>Eukaryota</taxon>
        <taxon>Fungi</taxon>
        <taxon>Dikarya</taxon>
        <taxon>Ascomycota</taxon>
        <taxon>Pezizomycotina</taxon>
        <taxon>Leotiomycetes</taxon>
        <taxon>Helotiales</taxon>
        <taxon>Dermateaceae</taxon>
        <taxon>Coleophoma</taxon>
    </lineage>
</organism>
<evidence type="ECO:0000256" key="2">
    <source>
        <dbReference type="SAM" id="SignalP"/>
    </source>
</evidence>
<comment type="caution">
    <text evidence="5">The sequence shown here is derived from an EMBL/GenBank/DDBJ whole genome shotgun (WGS) entry which is preliminary data.</text>
</comment>
<dbReference type="Gene3D" id="2.40.128.600">
    <property type="match status" value="1"/>
</dbReference>
<feature type="domain" description="Beta-lactamase-related" evidence="3">
    <location>
        <begin position="51"/>
        <end position="375"/>
    </location>
</feature>
<comment type="similarity">
    <text evidence="1">Belongs to the peptidase S12 family.</text>
</comment>
<protein>
    <recommendedName>
        <fullName evidence="7">Beta-lactamase-related domain-containing protein</fullName>
    </recommendedName>
</protein>
<dbReference type="PANTHER" id="PTHR46825:SF9">
    <property type="entry name" value="BETA-LACTAMASE-RELATED DOMAIN-CONTAINING PROTEIN"/>
    <property type="match status" value="1"/>
</dbReference>
<name>A0A3D8SRJ0_9HELO</name>
<evidence type="ECO:0000259" key="3">
    <source>
        <dbReference type="Pfam" id="PF00144"/>
    </source>
</evidence>
<sequence length="534" mass="59067">MFALTSLHSPWAYLPLAVAVIAAGQQSSLTDDKAGPFTLAFERLANETLELWQVPGISVAVVDGDDVWAEGYGFATLPDVKATPETLWYAGSTTKAFTAAVLATLVDDNSSYSHVQWDTPISALIHDDFVLQDDYVTSHVTIEDALSHRTGMPRHEFSYGGYYSGHKAVPRDIVRSLRHLPLTFEPRTTFSYCNTMYVVASHVVETLTGSWLGDVIYERIWKPIGMESTYFSTEAALQAPEPVAQGYTRISHGNYQAVPYMDLTDISGAGSVISNVLDYAKWIKALVSNTVPLSPASMKSIWKGRSIVPEPQDGWAYTGEGVYALGWVVRNYKGYQIVEHSGGMEAFSTELILIPELKYGVIGFGNTATTASYAELRLLWHLIDEKLGIPESERWDWNKENQKSVQKTIDDYNNAISLYYPHLPSPKLPLTLPIAAYTGTYHNAGYQNMTVTLTSEGTLHIDRTNAAWKMQVNLEHVSGDYFIARLDSSVAPGSLFKEAVAAEFRIGSDGVPVEFGLAAEPTMGKEGRIWFKRI</sequence>
<evidence type="ECO:0008006" key="7">
    <source>
        <dbReference type="Google" id="ProtNLM"/>
    </source>
</evidence>
<dbReference type="AlphaFoldDB" id="A0A3D8SRJ0"/>
<dbReference type="InterPro" id="IPR001466">
    <property type="entry name" value="Beta-lactam-related"/>
</dbReference>
<dbReference type="SUPFAM" id="SSF56601">
    <property type="entry name" value="beta-lactamase/transpeptidase-like"/>
    <property type="match status" value="1"/>
</dbReference>
<dbReference type="Pfam" id="PF00144">
    <property type="entry name" value="Beta-lactamase"/>
    <property type="match status" value="1"/>
</dbReference>
<evidence type="ECO:0000259" key="4">
    <source>
        <dbReference type="Pfam" id="PF11954"/>
    </source>
</evidence>
<dbReference type="Gene3D" id="3.40.710.10">
    <property type="entry name" value="DD-peptidase/beta-lactamase superfamily"/>
    <property type="match status" value="1"/>
</dbReference>
<dbReference type="EMBL" id="PDLM01000001">
    <property type="protein sequence ID" value="RDW88912.1"/>
    <property type="molecule type" value="Genomic_DNA"/>
</dbReference>